<dbReference type="Gene3D" id="3.40.50.720">
    <property type="entry name" value="NAD(P)-binding Rossmann-like Domain"/>
    <property type="match status" value="1"/>
</dbReference>
<evidence type="ECO:0000313" key="4">
    <source>
        <dbReference type="EMBL" id="OIQ82853.1"/>
    </source>
</evidence>
<accession>A0A1J5R3X1</accession>
<dbReference type="GO" id="GO:0016020">
    <property type="term" value="C:membrane"/>
    <property type="evidence" value="ECO:0007669"/>
    <property type="project" value="TreeGrafter"/>
</dbReference>
<reference evidence="4" key="1">
    <citation type="submission" date="2016-10" db="EMBL/GenBank/DDBJ databases">
        <title>Sequence of Gallionella enrichment culture.</title>
        <authorList>
            <person name="Poehlein A."/>
            <person name="Muehling M."/>
            <person name="Daniel R."/>
        </authorList>
    </citation>
    <scope>NUCLEOTIDE SEQUENCE</scope>
</reference>
<dbReference type="PIRSF" id="PIRSF000126">
    <property type="entry name" value="11-beta-HSD1"/>
    <property type="match status" value="1"/>
</dbReference>
<gene>
    <name evidence="4" type="primary">isfD_3</name>
    <name evidence="4" type="ORF">GALL_353530</name>
</gene>
<comment type="similarity">
    <text evidence="1">Belongs to the short-chain dehydrogenases/reductases (SDR) family.</text>
</comment>
<evidence type="ECO:0000259" key="3">
    <source>
        <dbReference type="SMART" id="SM00822"/>
    </source>
</evidence>
<dbReference type="GO" id="GO:0016491">
    <property type="term" value="F:oxidoreductase activity"/>
    <property type="evidence" value="ECO:0007669"/>
    <property type="project" value="UniProtKB-KW"/>
</dbReference>
<dbReference type="CDD" id="cd05233">
    <property type="entry name" value="SDR_c"/>
    <property type="match status" value="1"/>
</dbReference>
<dbReference type="Pfam" id="PF00106">
    <property type="entry name" value="adh_short"/>
    <property type="match status" value="1"/>
</dbReference>
<protein>
    <submittedName>
        <fullName evidence="4">Sulfoacetaldehyde reductase</fullName>
        <ecNumber evidence="4">1.1.1.313</ecNumber>
    </submittedName>
</protein>
<dbReference type="PRINTS" id="PR00081">
    <property type="entry name" value="GDHRDH"/>
</dbReference>
<dbReference type="EC" id="1.1.1.313" evidence="4"/>
<dbReference type="InterPro" id="IPR057326">
    <property type="entry name" value="KR_dom"/>
</dbReference>
<dbReference type="SUPFAM" id="SSF51735">
    <property type="entry name" value="NAD(P)-binding Rossmann-fold domains"/>
    <property type="match status" value="1"/>
</dbReference>
<dbReference type="PANTHER" id="PTHR44196:SF2">
    <property type="entry name" value="SHORT-CHAIN DEHYDROGENASE-RELATED"/>
    <property type="match status" value="1"/>
</dbReference>
<feature type="domain" description="Ketoreductase" evidence="3">
    <location>
        <begin position="3"/>
        <end position="189"/>
    </location>
</feature>
<comment type="caution">
    <text evidence="4">The sequence shown here is derived from an EMBL/GenBank/DDBJ whole genome shotgun (WGS) entry which is preliminary data.</text>
</comment>
<name>A0A1J5R3X1_9ZZZZ</name>
<dbReference type="InterPro" id="IPR002347">
    <property type="entry name" value="SDR_fam"/>
</dbReference>
<dbReference type="EMBL" id="MLJW01000760">
    <property type="protein sequence ID" value="OIQ82853.1"/>
    <property type="molecule type" value="Genomic_DNA"/>
</dbReference>
<organism evidence="4">
    <name type="scientific">mine drainage metagenome</name>
    <dbReference type="NCBI Taxonomy" id="410659"/>
    <lineage>
        <taxon>unclassified sequences</taxon>
        <taxon>metagenomes</taxon>
        <taxon>ecological metagenomes</taxon>
    </lineage>
</organism>
<dbReference type="PANTHER" id="PTHR44196">
    <property type="entry name" value="DEHYDROGENASE/REDUCTASE SDR FAMILY MEMBER 7B"/>
    <property type="match status" value="1"/>
</dbReference>
<sequence>MDRWAVVTGASGGIGLELARELARRGYALVLSARSADALEALADELRAAHDVRCLVCAVDLSAAGGADALAQRLAESGVRPEILVNNAGIGVYGPFAEADADRVQAMLELNVVALTRLTRLLLPAMIDLGGARILNVASTAAFQPGPGMAAYFASKAYVLSLSEALAVELRRRGVTVTALCPGPTATGFVARAAGERAAMLRGGLADAGAVARAGVAGLLRGRRVVVAGWRNRMMVRAQRFAPRRLVTWVAAWMMREV</sequence>
<dbReference type="AlphaFoldDB" id="A0A1J5R3X1"/>
<evidence type="ECO:0000256" key="2">
    <source>
        <dbReference type="ARBA" id="ARBA00023002"/>
    </source>
</evidence>
<dbReference type="PRINTS" id="PR00080">
    <property type="entry name" value="SDRFAMILY"/>
</dbReference>
<dbReference type="InterPro" id="IPR036291">
    <property type="entry name" value="NAD(P)-bd_dom_sf"/>
</dbReference>
<evidence type="ECO:0000256" key="1">
    <source>
        <dbReference type="ARBA" id="ARBA00006484"/>
    </source>
</evidence>
<dbReference type="SMART" id="SM00822">
    <property type="entry name" value="PKS_KR"/>
    <property type="match status" value="1"/>
</dbReference>
<keyword evidence="2 4" id="KW-0560">Oxidoreductase</keyword>
<proteinExistence type="inferred from homology"/>